<evidence type="ECO:0000313" key="2">
    <source>
        <dbReference type="Proteomes" id="UP000316621"/>
    </source>
</evidence>
<proteinExistence type="predicted"/>
<protein>
    <submittedName>
        <fullName evidence="1">Uncharacterized protein</fullName>
    </submittedName>
</protein>
<dbReference type="Gramene" id="RZC50052">
    <property type="protein sequence ID" value="RZC50052"/>
    <property type="gene ID" value="C5167_018483"/>
</dbReference>
<gene>
    <name evidence="1" type="ORF">C5167_018483</name>
</gene>
<reference evidence="1 2" key="1">
    <citation type="journal article" date="2018" name="Science">
        <title>The opium poppy genome and morphinan production.</title>
        <authorList>
            <person name="Guo L."/>
            <person name="Winzer T."/>
            <person name="Yang X."/>
            <person name="Li Y."/>
            <person name="Ning Z."/>
            <person name="He Z."/>
            <person name="Teodor R."/>
            <person name="Lu Y."/>
            <person name="Bowser T.A."/>
            <person name="Graham I.A."/>
            <person name="Ye K."/>
        </authorList>
    </citation>
    <scope>NUCLEOTIDE SEQUENCE [LARGE SCALE GENOMIC DNA]</scope>
    <source>
        <strain evidence="2">cv. HN1</strain>
        <tissue evidence="1">Leaves</tissue>
    </source>
</reference>
<keyword evidence="2" id="KW-1185">Reference proteome</keyword>
<name>A0A4Y7IQS2_PAPSO</name>
<dbReference type="AlphaFoldDB" id="A0A4Y7IQS2"/>
<evidence type="ECO:0000313" key="1">
    <source>
        <dbReference type="EMBL" id="RZC50052.1"/>
    </source>
</evidence>
<sequence>MDISSYRLAEQLEKLLQKDMASNSGDKVIFQRFEEILPLDLKLGVTTSTKVGFQGLRDDF</sequence>
<dbReference type="EMBL" id="CM010716">
    <property type="protein sequence ID" value="RZC50052.1"/>
    <property type="molecule type" value="Genomic_DNA"/>
</dbReference>
<accession>A0A4Y7IQS2</accession>
<organism evidence="1 2">
    <name type="scientific">Papaver somniferum</name>
    <name type="common">Opium poppy</name>
    <dbReference type="NCBI Taxonomy" id="3469"/>
    <lineage>
        <taxon>Eukaryota</taxon>
        <taxon>Viridiplantae</taxon>
        <taxon>Streptophyta</taxon>
        <taxon>Embryophyta</taxon>
        <taxon>Tracheophyta</taxon>
        <taxon>Spermatophyta</taxon>
        <taxon>Magnoliopsida</taxon>
        <taxon>Ranunculales</taxon>
        <taxon>Papaveraceae</taxon>
        <taxon>Papaveroideae</taxon>
        <taxon>Papaver</taxon>
    </lineage>
</organism>
<dbReference type="Proteomes" id="UP000316621">
    <property type="component" value="Chromosome 2"/>
</dbReference>